<dbReference type="EMBL" id="JAEAOA010001076">
    <property type="protein sequence ID" value="KAK3589099.1"/>
    <property type="molecule type" value="Genomic_DNA"/>
</dbReference>
<proteinExistence type="predicted"/>
<reference evidence="2" key="3">
    <citation type="submission" date="2023-05" db="EMBL/GenBank/DDBJ databases">
        <authorList>
            <person name="Smith C.H."/>
        </authorList>
    </citation>
    <scope>NUCLEOTIDE SEQUENCE</scope>
    <source>
        <strain evidence="2">CHS0354</strain>
        <tissue evidence="2">Mantle</tissue>
    </source>
</reference>
<dbReference type="AlphaFoldDB" id="A0AAE0SCA9"/>
<keyword evidence="3" id="KW-1185">Reference proteome</keyword>
<reference evidence="2" key="1">
    <citation type="journal article" date="2021" name="Genome Biol. Evol.">
        <title>A High-Quality Reference Genome for a Parasitic Bivalve with Doubly Uniparental Inheritance (Bivalvia: Unionida).</title>
        <authorList>
            <person name="Smith C.H."/>
        </authorList>
    </citation>
    <scope>NUCLEOTIDE SEQUENCE</scope>
    <source>
        <strain evidence="2">CHS0354</strain>
    </source>
</reference>
<evidence type="ECO:0000313" key="2">
    <source>
        <dbReference type="EMBL" id="KAK3589099.1"/>
    </source>
</evidence>
<feature type="region of interest" description="Disordered" evidence="1">
    <location>
        <begin position="37"/>
        <end position="57"/>
    </location>
</feature>
<protein>
    <submittedName>
        <fullName evidence="2">Uncharacterized protein</fullName>
    </submittedName>
</protein>
<evidence type="ECO:0000313" key="3">
    <source>
        <dbReference type="Proteomes" id="UP001195483"/>
    </source>
</evidence>
<evidence type="ECO:0000256" key="1">
    <source>
        <dbReference type="SAM" id="MobiDB-lite"/>
    </source>
</evidence>
<name>A0AAE0SCA9_9BIVA</name>
<dbReference type="Proteomes" id="UP001195483">
    <property type="component" value="Unassembled WGS sequence"/>
</dbReference>
<reference evidence="2" key="2">
    <citation type="journal article" date="2021" name="Genome Biol. Evol.">
        <title>Developing a high-quality reference genome for a parasitic bivalve with doubly uniparental inheritance (Bivalvia: Unionida).</title>
        <authorList>
            <person name="Smith C.H."/>
        </authorList>
    </citation>
    <scope>NUCLEOTIDE SEQUENCE</scope>
    <source>
        <strain evidence="2">CHS0354</strain>
        <tissue evidence="2">Mantle</tissue>
    </source>
</reference>
<sequence>MENLRYQSHQQISINRVKLLLSNSADANRTEKYNYAQDDNGNLTEEDVNEGNPAKRGLDVGKLLDTSKVNSVLIPELNEKMTCEAEVYTYGPSIRIRVFVVTRYYTSLKVDQLYKKRVTWLGEVGLSGRLAVVEYSEYSGTFPGQPSPSGNSKDPVSEYLRIPVCNDRNKRHVTDRQTINYL</sequence>
<comment type="caution">
    <text evidence="2">The sequence shown here is derived from an EMBL/GenBank/DDBJ whole genome shotgun (WGS) entry which is preliminary data.</text>
</comment>
<organism evidence="2 3">
    <name type="scientific">Potamilus streckersoni</name>
    <dbReference type="NCBI Taxonomy" id="2493646"/>
    <lineage>
        <taxon>Eukaryota</taxon>
        <taxon>Metazoa</taxon>
        <taxon>Spiralia</taxon>
        <taxon>Lophotrochozoa</taxon>
        <taxon>Mollusca</taxon>
        <taxon>Bivalvia</taxon>
        <taxon>Autobranchia</taxon>
        <taxon>Heteroconchia</taxon>
        <taxon>Palaeoheterodonta</taxon>
        <taxon>Unionida</taxon>
        <taxon>Unionoidea</taxon>
        <taxon>Unionidae</taxon>
        <taxon>Ambleminae</taxon>
        <taxon>Lampsilini</taxon>
        <taxon>Potamilus</taxon>
    </lineage>
</organism>
<gene>
    <name evidence="2" type="ORF">CHS0354_017440</name>
</gene>
<accession>A0AAE0SCA9</accession>